<sequence length="339" mass="38556">MPTPMFLRILRLARVARALRLFVQFRTLWMLVSGLSSSLSAILNVFIVLLLVLFVFAALGVELITNNEQLNDTNRALVQEFFPSLPMIMRALVQFVILDDIGPIYTPMIKDDAWLMLFFFPFLLVVSIILMNVVTAVVIEVFLEQGKRDQETRRLWNNQRMQQLLPNLKSMFNALDADQSGYVTLDELTSAEKDVQKELEKLMNVDSLLDLFEALDVDGSMEVSIEEFLDGMLRLICSNHSIDMTRVLKLLRLVRQDLEELKYFFEVKFARATFWHSTASARTQEPTTRGSEPEQGHLLGSPSCRTPARTRTRSPQRTSEGGPPSAGRGHRMLPVECAG</sequence>
<dbReference type="Proteomes" id="UP001189429">
    <property type="component" value="Unassembled WGS sequence"/>
</dbReference>
<feature type="transmembrane region" description="Helical" evidence="7">
    <location>
        <begin position="118"/>
        <end position="143"/>
    </location>
</feature>
<evidence type="ECO:0000256" key="7">
    <source>
        <dbReference type="SAM" id="Phobius"/>
    </source>
</evidence>
<evidence type="ECO:0000256" key="6">
    <source>
        <dbReference type="SAM" id="MobiDB-lite"/>
    </source>
</evidence>
<keyword evidence="3" id="KW-0106">Calcium</keyword>
<keyword evidence="2 7" id="KW-0812">Transmembrane</keyword>
<dbReference type="PANTHER" id="PTHR10037:SF62">
    <property type="entry name" value="SODIUM CHANNEL PROTEIN 60E"/>
    <property type="match status" value="1"/>
</dbReference>
<dbReference type="InterPro" id="IPR011992">
    <property type="entry name" value="EF-hand-dom_pair"/>
</dbReference>
<dbReference type="SUPFAM" id="SSF81324">
    <property type="entry name" value="Voltage-gated potassium channels"/>
    <property type="match status" value="1"/>
</dbReference>
<dbReference type="PROSITE" id="PS00018">
    <property type="entry name" value="EF_HAND_1"/>
    <property type="match status" value="1"/>
</dbReference>
<proteinExistence type="predicted"/>
<evidence type="ECO:0000256" key="4">
    <source>
        <dbReference type="ARBA" id="ARBA00022989"/>
    </source>
</evidence>
<evidence type="ECO:0000313" key="10">
    <source>
        <dbReference type="Proteomes" id="UP001189429"/>
    </source>
</evidence>
<evidence type="ECO:0000259" key="8">
    <source>
        <dbReference type="PROSITE" id="PS50222"/>
    </source>
</evidence>
<evidence type="ECO:0000256" key="1">
    <source>
        <dbReference type="ARBA" id="ARBA00004141"/>
    </source>
</evidence>
<dbReference type="PANTHER" id="PTHR10037">
    <property type="entry name" value="VOLTAGE-GATED CATION CHANNEL CALCIUM AND SODIUM"/>
    <property type="match status" value="1"/>
</dbReference>
<evidence type="ECO:0000256" key="2">
    <source>
        <dbReference type="ARBA" id="ARBA00022692"/>
    </source>
</evidence>
<dbReference type="SUPFAM" id="SSF47473">
    <property type="entry name" value="EF-hand"/>
    <property type="match status" value="1"/>
</dbReference>
<feature type="domain" description="EF-hand" evidence="8">
    <location>
        <begin position="163"/>
        <end position="198"/>
    </location>
</feature>
<dbReference type="SMART" id="SM00054">
    <property type="entry name" value="EFh"/>
    <property type="match status" value="2"/>
</dbReference>
<keyword evidence="10" id="KW-1185">Reference proteome</keyword>
<comment type="caution">
    <text evidence="9">The sequence shown here is derived from an EMBL/GenBank/DDBJ whole genome shotgun (WGS) entry which is preliminary data.</text>
</comment>
<dbReference type="CDD" id="cd00051">
    <property type="entry name" value="EFh"/>
    <property type="match status" value="1"/>
</dbReference>
<dbReference type="InterPro" id="IPR005821">
    <property type="entry name" value="Ion_trans_dom"/>
</dbReference>
<dbReference type="EMBL" id="CAUYUJ010015631">
    <property type="protein sequence ID" value="CAK0856407.1"/>
    <property type="molecule type" value="Genomic_DNA"/>
</dbReference>
<organism evidence="9 10">
    <name type="scientific">Prorocentrum cordatum</name>
    <dbReference type="NCBI Taxonomy" id="2364126"/>
    <lineage>
        <taxon>Eukaryota</taxon>
        <taxon>Sar</taxon>
        <taxon>Alveolata</taxon>
        <taxon>Dinophyceae</taxon>
        <taxon>Prorocentrales</taxon>
        <taxon>Prorocentraceae</taxon>
        <taxon>Prorocentrum</taxon>
    </lineage>
</organism>
<feature type="domain" description="EF-hand" evidence="8">
    <location>
        <begin position="203"/>
        <end position="238"/>
    </location>
</feature>
<dbReference type="Pfam" id="PF13499">
    <property type="entry name" value="EF-hand_7"/>
    <property type="match status" value="1"/>
</dbReference>
<protein>
    <recommendedName>
        <fullName evidence="8">EF-hand domain-containing protein</fullName>
    </recommendedName>
</protein>
<comment type="subcellular location">
    <subcellularLocation>
        <location evidence="1">Membrane</location>
        <topology evidence="1">Multi-pass membrane protein</topology>
    </subcellularLocation>
</comment>
<keyword evidence="4 7" id="KW-1133">Transmembrane helix</keyword>
<feature type="transmembrane region" description="Helical" evidence="7">
    <location>
        <begin position="42"/>
        <end position="64"/>
    </location>
</feature>
<dbReference type="PROSITE" id="PS50222">
    <property type="entry name" value="EF_HAND_2"/>
    <property type="match status" value="2"/>
</dbReference>
<accession>A0ABN9UAP2</accession>
<evidence type="ECO:0000256" key="3">
    <source>
        <dbReference type="ARBA" id="ARBA00022837"/>
    </source>
</evidence>
<dbReference type="Gene3D" id="1.10.238.10">
    <property type="entry name" value="EF-hand"/>
    <property type="match status" value="1"/>
</dbReference>
<gene>
    <name evidence="9" type="ORF">PCOR1329_LOCUS46804</name>
</gene>
<reference evidence="9" key="1">
    <citation type="submission" date="2023-10" db="EMBL/GenBank/DDBJ databases">
        <authorList>
            <person name="Chen Y."/>
            <person name="Shah S."/>
            <person name="Dougan E. K."/>
            <person name="Thang M."/>
            <person name="Chan C."/>
        </authorList>
    </citation>
    <scope>NUCLEOTIDE SEQUENCE [LARGE SCALE GENOMIC DNA]</scope>
</reference>
<keyword evidence="5 7" id="KW-0472">Membrane</keyword>
<feature type="compositionally biased region" description="Polar residues" evidence="6">
    <location>
        <begin position="280"/>
        <end position="290"/>
    </location>
</feature>
<evidence type="ECO:0000313" key="9">
    <source>
        <dbReference type="EMBL" id="CAK0856407.1"/>
    </source>
</evidence>
<dbReference type="Gene3D" id="1.10.287.70">
    <property type="match status" value="1"/>
</dbReference>
<dbReference type="InterPro" id="IPR043203">
    <property type="entry name" value="VGCC_Ca_Na"/>
</dbReference>
<evidence type="ECO:0000256" key="5">
    <source>
        <dbReference type="ARBA" id="ARBA00023136"/>
    </source>
</evidence>
<dbReference type="Pfam" id="PF00520">
    <property type="entry name" value="Ion_trans"/>
    <property type="match status" value="1"/>
</dbReference>
<feature type="region of interest" description="Disordered" evidence="6">
    <location>
        <begin position="280"/>
        <end position="339"/>
    </location>
</feature>
<name>A0ABN9UAP2_9DINO</name>
<dbReference type="InterPro" id="IPR002048">
    <property type="entry name" value="EF_hand_dom"/>
</dbReference>
<dbReference type="InterPro" id="IPR018247">
    <property type="entry name" value="EF_Hand_1_Ca_BS"/>
</dbReference>